<sequence length="133" mass="15602">MKLSLLRDVVTLPKAGMAWPIQNPTHHHHHCRHRLKHRESPLRYANCPHIYLLMTENFWATCKEGKGNITMIYLGVFYGSPLKSHLLALFTFTLKNSCNDEKKNVEHFCLDIYLHISPYCLSKVQAKKEKMRK</sequence>
<accession>A0A1J1HSN5</accession>
<reference evidence="1 2" key="1">
    <citation type="submission" date="2015-04" db="EMBL/GenBank/DDBJ databases">
        <authorList>
            <person name="Syromyatnikov M.Y."/>
            <person name="Popov V.N."/>
        </authorList>
    </citation>
    <scope>NUCLEOTIDE SEQUENCE [LARGE SCALE GENOMIC DNA]</scope>
</reference>
<protein>
    <submittedName>
        <fullName evidence="1">CLUMA_CG003222, isoform A</fullName>
    </submittedName>
</protein>
<evidence type="ECO:0000313" key="1">
    <source>
        <dbReference type="EMBL" id="CRK89486.1"/>
    </source>
</evidence>
<organism evidence="1 2">
    <name type="scientific">Clunio marinus</name>
    <dbReference type="NCBI Taxonomy" id="568069"/>
    <lineage>
        <taxon>Eukaryota</taxon>
        <taxon>Metazoa</taxon>
        <taxon>Ecdysozoa</taxon>
        <taxon>Arthropoda</taxon>
        <taxon>Hexapoda</taxon>
        <taxon>Insecta</taxon>
        <taxon>Pterygota</taxon>
        <taxon>Neoptera</taxon>
        <taxon>Endopterygota</taxon>
        <taxon>Diptera</taxon>
        <taxon>Nematocera</taxon>
        <taxon>Chironomoidea</taxon>
        <taxon>Chironomidae</taxon>
        <taxon>Clunio</taxon>
    </lineage>
</organism>
<dbReference type="EMBL" id="CVRI01000012">
    <property type="protein sequence ID" value="CRK89486.1"/>
    <property type="molecule type" value="Genomic_DNA"/>
</dbReference>
<gene>
    <name evidence="1" type="ORF">CLUMA_CG003222</name>
</gene>
<evidence type="ECO:0000313" key="2">
    <source>
        <dbReference type="Proteomes" id="UP000183832"/>
    </source>
</evidence>
<dbReference type="AlphaFoldDB" id="A0A1J1HSN5"/>
<proteinExistence type="predicted"/>
<name>A0A1J1HSN5_9DIPT</name>
<keyword evidence="2" id="KW-1185">Reference proteome</keyword>
<dbReference type="Proteomes" id="UP000183832">
    <property type="component" value="Unassembled WGS sequence"/>
</dbReference>